<protein>
    <submittedName>
        <fullName evidence="1">Uncharacterized protein</fullName>
    </submittedName>
</protein>
<dbReference type="VEuPathDB" id="GiardiaDB:GL50803_26955"/>
<organism evidence="1 2">
    <name type="scientific">Giardia intestinalis (strain ATCC 50803 / WB clone C6)</name>
    <name type="common">Giardia lamblia</name>
    <dbReference type="NCBI Taxonomy" id="184922"/>
    <lineage>
        <taxon>Eukaryota</taxon>
        <taxon>Metamonada</taxon>
        <taxon>Diplomonadida</taxon>
        <taxon>Hexamitidae</taxon>
        <taxon>Giardiinae</taxon>
        <taxon>Giardia</taxon>
    </lineage>
</organism>
<dbReference type="OMA" id="HRQEPES"/>
<evidence type="ECO:0000313" key="2">
    <source>
        <dbReference type="Proteomes" id="UP000001548"/>
    </source>
</evidence>
<gene>
    <name evidence="1" type="ORF">GL50803_0026955</name>
</gene>
<name>D3KH38_GIAIC</name>
<accession>D3KH38</accession>
<keyword evidence="2" id="KW-1185">Reference proteome</keyword>
<sequence>MCVCNHASIHGQPSISHYRVRLTFCEKHQSFDTASAKSGRCTRKVCDVSPLPAEPSSTLENYHQFKRIRAMSADTFSLWRMVNGEDYPSFVPEKLNMSLLHSSFIALKQAISAPETLKVVRETHAYLKISFSSYRRLPVHHFLQRATSLTNQVLRKDWSLERCVPRGRMTPKAYYELLSAVAAAIEKLERASVMAVQTVRRAAHVLRHCTDVRLMIVFLPLGARLHTLIQGILKHMDAYSAALLGIRRKKPLEYLSLRRLRDEPLFLESQGMGSLFAMACRFRQALHRQEPESNKYTAD</sequence>
<comment type="caution">
    <text evidence="1">The sequence shown here is derived from an EMBL/GenBank/DDBJ whole genome shotgun (WGS) entry which is preliminary data.</text>
</comment>
<evidence type="ECO:0000313" key="1">
    <source>
        <dbReference type="EMBL" id="KAE8305779.1"/>
    </source>
</evidence>
<dbReference type="EMBL" id="AACB03000001">
    <property type="protein sequence ID" value="KAE8305779.1"/>
    <property type="molecule type" value="Genomic_DNA"/>
</dbReference>
<proteinExistence type="predicted"/>
<dbReference type="AlphaFoldDB" id="D3KH38"/>
<reference evidence="1 2" key="1">
    <citation type="journal article" date="2007" name="Science">
        <title>Genomic minimalism in the early diverging intestinal parasite Giardia lamblia.</title>
        <authorList>
            <person name="Morrison H.G."/>
            <person name="McArthur A.G."/>
            <person name="Gillin F.D."/>
            <person name="Aley S.B."/>
            <person name="Adam R.D."/>
            <person name="Olsen G.J."/>
            <person name="Best A.A."/>
            <person name="Cande W.Z."/>
            <person name="Chen F."/>
            <person name="Cipriano M.J."/>
            <person name="Davids B.J."/>
            <person name="Dawson S.C."/>
            <person name="Elmendorf H.G."/>
            <person name="Hehl A.B."/>
            <person name="Holder M.E."/>
            <person name="Huse S.M."/>
            <person name="Kim U.U."/>
            <person name="Lasek-Nesselquist E."/>
            <person name="Manning G."/>
            <person name="Nigam A."/>
            <person name="Nixon J.E."/>
            <person name="Palm D."/>
            <person name="Passamaneck N.E."/>
            <person name="Prabhu A."/>
            <person name="Reich C.I."/>
            <person name="Reiner D.S."/>
            <person name="Samuelson J."/>
            <person name="Svard S.G."/>
            <person name="Sogin M.L."/>
        </authorList>
    </citation>
    <scope>NUCLEOTIDE SEQUENCE [LARGE SCALE GENOMIC DNA]</scope>
    <source>
        <strain evidence="1 2">WB C6</strain>
    </source>
</reference>
<dbReference type="HOGENOM" id="CLU_932042_0_0_1"/>
<dbReference type="Proteomes" id="UP000001548">
    <property type="component" value="Unassembled WGS sequence"/>
</dbReference>